<organism evidence="1 2">
    <name type="scientific">Sagittula marina</name>
    <dbReference type="NCBI Taxonomy" id="943940"/>
    <lineage>
        <taxon>Bacteria</taxon>
        <taxon>Pseudomonadati</taxon>
        <taxon>Pseudomonadota</taxon>
        <taxon>Alphaproteobacteria</taxon>
        <taxon>Rhodobacterales</taxon>
        <taxon>Roseobacteraceae</taxon>
        <taxon>Sagittula</taxon>
    </lineage>
</organism>
<keyword evidence="2" id="KW-1185">Reference proteome</keyword>
<dbReference type="Proteomes" id="UP000541426">
    <property type="component" value="Unassembled WGS sequence"/>
</dbReference>
<gene>
    <name evidence="1" type="ORF">GGQ68_002541</name>
</gene>
<comment type="caution">
    <text evidence="1">The sequence shown here is derived from an EMBL/GenBank/DDBJ whole genome shotgun (WGS) entry which is preliminary data.</text>
</comment>
<reference evidence="1 2" key="1">
    <citation type="submission" date="2020-08" db="EMBL/GenBank/DDBJ databases">
        <title>Genomic Encyclopedia of Type Strains, Phase IV (KMG-IV): sequencing the most valuable type-strain genomes for metagenomic binning, comparative biology and taxonomic classification.</title>
        <authorList>
            <person name="Goeker M."/>
        </authorList>
    </citation>
    <scope>NUCLEOTIDE SEQUENCE [LARGE SCALE GENOMIC DNA]</scope>
    <source>
        <strain evidence="1 2">DSM 102235</strain>
    </source>
</reference>
<evidence type="ECO:0000313" key="2">
    <source>
        <dbReference type="Proteomes" id="UP000541426"/>
    </source>
</evidence>
<sequence>MHMAFGHHPVNMGNAHLDCWGRGPLLLRYGGREWWFEFSDMFGPLLLRKVDFEPRATQPNDPRHPFWEALNAWTRAGRRHRPIWSKRSRISGLPPRIKFYLCHADRGEVLV</sequence>
<name>A0A7W6DU91_9RHOB</name>
<proteinExistence type="predicted"/>
<dbReference type="EMBL" id="JACIEJ010000005">
    <property type="protein sequence ID" value="MBB3986203.1"/>
    <property type="molecule type" value="Genomic_DNA"/>
</dbReference>
<dbReference type="RefSeq" id="WP_183966378.1">
    <property type="nucleotide sequence ID" value="NZ_BAABBZ010000007.1"/>
</dbReference>
<protein>
    <submittedName>
        <fullName evidence="1">Uncharacterized protein</fullName>
    </submittedName>
</protein>
<evidence type="ECO:0000313" key="1">
    <source>
        <dbReference type="EMBL" id="MBB3986203.1"/>
    </source>
</evidence>
<dbReference type="AlphaFoldDB" id="A0A7W6DU91"/>
<accession>A0A7W6DU91</accession>